<reference evidence="2 3" key="1">
    <citation type="submission" date="2021-06" db="EMBL/GenBank/DDBJ databases">
        <title>Actinomycetes sequencing.</title>
        <authorList>
            <person name="Shan Q."/>
        </authorList>
    </citation>
    <scope>NUCLEOTIDE SEQUENCE [LARGE SCALE GENOMIC DNA]</scope>
    <source>
        <strain evidence="2 3">NEAU-G5</strain>
    </source>
</reference>
<comment type="caution">
    <text evidence="2">The sequence shown here is derived from an EMBL/GenBank/DDBJ whole genome shotgun (WGS) entry which is preliminary data.</text>
</comment>
<name>A0ABS6AVB2_9NOCA</name>
<evidence type="ECO:0000313" key="2">
    <source>
        <dbReference type="EMBL" id="MBU3061972.1"/>
    </source>
</evidence>
<dbReference type="Proteomes" id="UP000733379">
    <property type="component" value="Unassembled WGS sequence"/>
</dbReference>
<evidence type="ECO:0000256" key="1">
    <source>
        <dbReference type="SAM" id="MobiDB-lite"/>
    </source>
</evidence>
<evidence type="ECO:0008006" key="4">
    <source>
        <dbReference type="Google" id="ProtNLM"/>
    </source>
</evidence>
<keyword evidence="3" id="KW-1185">Reference proteome</keyword>
<proteinExistence type="predicted"/>
<evidence type="ECO:0000313" key="3">
    <source>
        <dbReference type="Proteomes" id="UP000733379"/>
    </source>
</evidence>
<accession>A0ABS6AVB2</accession>
<organism evidence="2 3">
    <name type="scientific">Nocardia albiluteola</name>
    <dbReference type="NCBI Taxonomy" id="2842303"/>
    <lineage>
        <taxon>Bacteria</taxon>
        <taxon>Bacillati</taxon>
        <taxon>Actinomycetota</taxon>
        <taxon>Actinomycetes</taxon>
        <taxon>Mycobacteriales</taxon>
        <taxon>Nocardiaceae</taxon>
        <taxon>Nocardia</taxon>
    </lineage>
</organism>
<feature type="compositionally biased region" description="Polar residues" evidence="1">
    <location>
        <begin position="39"/>
        <end position="53"/>
    </location>
</feature>
<dbReference type="RefSeq" id="WP_215916884.1">
    <property type="nucleotide sequence ID" value="NZ_JAHKNI010000003.1"/>
</dbReference>
<dbReference type="EMBL" id="JAHKNI010000003">
    <property type="protein sequence ID" value="MBU3061972.1"/>
    <property type="molecule type" value="Genomic_DNA"/>
</dbReference>
<sequence length="257" mass="25251">MAGGKHRAPNPHRNRVGSVVAAGAVPLVVAIVGGGTANAAPSQPQPTSHQDQAPQWPATSAPDVHPYQGLRIPSTTLSSLQNARPMPDKSYLAPVGALHLPAPVPAVPPIAPPPGELRFGDVQVPAPAWIDREQAIEINDQSAQAEANLATFLDSVGMERSRSDRIAGQTIGSAAMGAVAGATASAPVALTSGLVGGVLGLVAGLPFVPVGIVAGPVLGAAMGAGAITVPAAAVGAAAGAAVGAVNSFNAPPRVVGD</sequence>
<gene>
    <name evidence="2" type="ORF">KO481_10600</name>
</gene>
<protein>
    <recommendedName>
        <fullName evidence="4">DUF456 domain-containing protein</fullName>
    </recommendedName>
</protein>
<feature type="region of interest" description="Disordered" evidence="1">
    <location>
        <begin position="35"/>
        <end position="66"/>
    </location>
</feature>